<proteinExistence type="predicted"/>
<keyword evidence="2" id="KW-1185">Reference proteome</keyword>
<reference evidence="1 2" key="1">
    <citation type="submission" date="2024-08" db="EMBL/GenBank/DDBJ databases">
        <title>Gnathostoma spinigerum genome.</title>
        <authorList>
            <person name="Gonzalez-Bertolin B."/>
            <person name="Monzon S."/>
            <person name="Zaballos A."/>
            <person name="Jimenez P."/>
            <person name="Dekumyoy P."/>
            <person name="Varona S."/>
            <person name="Cuesta I."/>
            <person name="Sumanam S."/>
            <person name="Adisakwattana P."/>
            <person name="Gasser R.B."/>
            <person name="Hernandez-Gonzalez A."/>
            <person name="Young N.D."/>
            <person name="Perteguer M.J."/>
        </authorList>
    </citation>
    <scope>NUCLEOTIDE SEQUENCE [LARGE SCALE GENOMIC DNA]</scope>
    <source>
        <strain evidence="1">AL3</strain>
        <tissue evidence="1">Liver</tissue>
    </source>
</reference>
<dbReference type="EMBL" id="JBGFUD010005149">
    <property type="protein sequence ID" value="MFH4980152.1"/>
    <property type="molecule type" value="Genomic_DNA"/>
</dbReference>
<sequence length="135" mass="15529">MGSKELLECLRNELNFASFKFRRALASELGVSKMVVDDDLIPTSGIDLIRQSARIPLMIGVARSEWANKKAQFYDFHRFGNVSIEESKKSVRKIINEQYDASCVTKLSNTTLSLVANLTWLRFEFPQFCSKLRFR</sequence>
<gene>
    <name evidence="1" type="ORF">AB6A40_006861</name>
</gene>
<comment type="caution">
    <text evidence="1">The sequence shown here is derived from an EMBL/GenBank/DDBJ whole genome shotgun (WGS) entry which is preliminary data.</text>
</comment>
<accession>A0ABD6EUB8</accession>
<protein>
    <submittedName>
        <fullName evidence="1">Uncharacterized protein</fullName>
    </submittedName>
</protein>
<dbReference type="InterPro" id="IPR029058">
    <property type="entry name" value="AB_hydrolase_fold"/>
</dbReference>
<organism evidence="1 2">
    <name type="scientific">Gnathostoma spinigerum</name>
    <dbReference type="NCBI Taxonomy" id="75299"/>
    <lineage>
        <taxon>Eukaryota</taxon>
        <taxon>Metazoa</taxon>
        <taxon>Ecdysozoa</taxon>
        <taxon>Nematoda</taxon>
        <taxon>Chromadorea</taxon>
        <taxon>Rhabditida</taxon>
        <taxon>Spirurina</taxon>
        <taxon>Gnathostomatomorpha</taxon>
        <taxon>Gnathostomatoidea</taxon>
        <taxon>Gnathostomatidae</taxon>
        <taxon>Gnathostoma</taxon>
    </lineage>
</organism>
<dbReference type="Proteomes" id="UP001608902">
    <property type="component" value="Unassembled WGS sequence"/>
</dbReference>
<dbReference type="AlphaFoldDB" id="A0ABD6EUB8"/>
<name>A0ABD6EUB8_9BILA</name>
<evidence type="ECO:0000313" key="2">
    <source>
        <dbReference type="Proteomes" id="UP001608902"/>
    </source>
</evidence>
<evidence type="ECO:0000313" key="1">
    <source>
        <dbReference type="EMBL" id="MFH4980152.1"/>
    </source>
</evidence>
<dbReference type="Gene3D" id="3.40.50.1820">
    <property type="entry name" value="alpha/beta hydrolase"/>
    <property type="match status" value="1"/>
</dbReference>